<gene>
    <name evidence="6" type="ORF">ABVN21_10810</name>
</gene>
<feature type="domain" description="HTH lysR-type" evidence="5">
    <location>
        <begin position="102"/>
        <end position="159"/>
    </location>
</feature>
<comment type="similarity">
    <text evidence="1">Belongs to the LysR transcriptional regulatory family.</text>
</comment>
<keyword evidence="2" id="KW-0805">Transcription regulation</keyword>
<evidence type="ECO:0000256" key="3">
    <source>
        <dbReference type="ARBA" id="ARBA00023125"/>
    </source>
</evidence>
<organism evidence="6">
    <name type="scientific">Pseudomonas sp. MYb327</name>
    <dbReference type="NCBI Taxonomy" id="2745230"/>
    <lineage>
        <taxon>Bacteria</taxon>
        <taxon>Pseudomonadati</taxon>
        <taxon>Pseudomonadota</taxon>
        <taxon>Gammaproteobacteria</taxon>
        <taxon>Pseudomonadales</taxon>
        <taxon>Pseudomonadaceae</taxon>
        <taxon>Pseudomonas</taxon>
    </lineage>
</organism>
<feature type="domain" description="HTH lysR-type" evidence="5">
    <location>
        <begin position="7"/>
        <end position="64"/>
    </location>
</feature>
<evidence type="ECO:0000256" key="4">
    <source>
        <dbReference type="ARBA" id="ARBA00023163"/>
    </source>
</evidence>
<dbReference type="InterPro" id="IPR036388">
    <property type="entry name" value="WH-like_DNA-bd_sf"/>
</dbReference>
<dbReference type="SUPFAM" id="SSF53850">
    <property type="entry name" value="Periplasmic binding protein-like II"/>
    <property type="match status" value="1"/>
</dbReference>
<dbReference type="InterPro" id="IPR036390">
    <property type="entry name" value="WH_DNA-bd_sf"/>
</dbReference>
<dbReference type="Gene3D" id="3.40.190.290">
    <property type="match status" value="1"/>
</dbReference>
<proteinExistence type="inferred from homology"/>
<evidence type="ECO:0000259" key="5">
    <source>
        <dbReference type="PROSITE" id="PS50931"/>
    </source>
</evidence>
<dbReference type="GO" id="GO:0005829">
    <property type="term" value="C:cytosol"/>
    <property type="evidence" value="ECO:0007669"/>
    <property type="project" value="TreeGrafter"/>
</dbReference>
<dbReference type="Pfam" id="PF00126">
    <property type="entry name" value="HTH_1"/>
    <property type="match status" value="2"/>
</dbReference>
<evidence type="ECO:0000313" key="6">
    <source>
        <dbReference type="EMBL" id="XCG76532.1"/>
    </source>
</evidence>
<evidence type="ECO:0000256" key="2">
    <source>
        <dbReference type="ARBA" id="ARBA00023015"/>
    </source>
</evidence>
<dbReference type="PANTHER" id="PTHR30419:SF14">
    <property type="entry name" value="LYSR FAMILY TRANSCRIPTIONAL REGULATOR"/>
    <property type="match status" value="1"/>
</dbReference>
<keyword evidence="3" id="KW-0238">DNA-binding</keyword>
<dbReference type="GO" id="GO:0003700">
    <property type="term" value="F:DNA-binding transcription factor activity"/>
    <property type="evidence" value="ECO:0007669"/>
    <property type="project" value="InterPro"/>
</dbReference>
<protein>
    <submittedName>
        <fullName evidence="6">LysR family transcriptional regulator</fullName>
    </submittedName>
</protein>
<accession>A0AAU8EAM7</accession>
<dbReference type="InterPro" id="IPR005119">
    <property type="entry name" value="LysR_subst-bd"/>
</dbReference>
<keyword evidence="4" id="KW-0804">Transcription</keyword>
<dbReference type="GO" id="GO:0003677">
    <property type="term" value="F:DNA binding"/>
    <property type="evidence" value="ECO:0007669"/>
    <property type="project" value="UniProtKB-KW"/>
</dbReference>
<dbReference type="PANTHER" id="PTHR30419">
    <property type="entry name" value="HTH-TYPE TRANSCRIPTIONAL REGULATOR YBHD"/>
    <property type="match status" value="1"/>
</dbReference>
<dbReference type="EMBL" id="CP159258">
    <property type="protein sequence ID" value="XCG76532.1"/>
    <property type="molecule type" value="Genomic_DNA"/>
</dbReference>
<dbReference type="Pfam" id="PF03466">
    <property type="entry name" value="LysR_substrate"/>
    <property type="match status" value="1"/>
</dbReference>
<dbReference type="Gene3D" id="1.10.10.10">
    <property type="entry name" value="Winged helix-like DNA-binding domain superfamily/Winged helix DNA-binding domain"/>
    <property type="match status" value="2"/>
</dbReference>
<name>A0AAU8EAM7_9PSED</name>
<evidence type="ECO:0000256" key="1">
    <source>
        <dbReference type="ARBA" id="ARBA00009437"/>
    </source>
</evidence>
<dbReference type="InterPro" id="IPR000847">
    <property type="entry name" value="LysR_HTH_N"/>
</dbReference>
<dbReference type="InterPro" id="IPR050950">
    <property type="entry name" value="HTH-type_LysR_regulators"/>
</dbReference>
<dbReference type="FunFam" id="1.10.10.10:FF:000001">
    <property type="entry name" value="LysR family transcriptional regulator"/>
    <property type="match status" value="1"/>
</dbReference>
<dbReference type="SUPFAM" id="SSF46785">
    <property type="entry name" value="Winged helix' DNA-binding domain"/>
    <property type="match status" value="2"/>
</dbReference>
<dbReference type="PROSITE" id="PS50931">
    <property type="entry name" value="HTH_LYSR"/>
    <property type="match status" value="2"/>
</dbReference>
<dbReference type="RefSeq" id="WP_339552074.1">
    <property type="nucleotide sequence ID" value="NZ_CP159258.1"/>
</dbReference>
<sequence length="410" mass="45403">MENRELPSLMHVRAFVRVSDHGSVSKASVALYRAQSVVTRSISELETRLDVPLFERHANGMRLTDYGERLLPRARRVLVELESVPRLLSSGDKRAVEPLYLFQARRLQVFVKLCETHHMQTVASLLGLSQPAISSTIKVMESGCGQALFERTPRGLQPTRASHEILFPIRRALNELRHFETDITALHGALQGVVHVGALPLGRTRILPEAIVRMMAEHPQIQVITNESPFDLLATELRAGDVDFIFGALRSEAYASDLTGEALLTEDMVVLARSDHPLYSKTALHDELSAAQWVLPRAGSPARKMLDECFTRFGIAPPRPVVESADMAIIRGLLLRSDMLAAVSAHQLEQEIASGELCILPLELKQTTRAIGLTYRTGSLHSPVAQALMEMIRRVIREQAVVPGSQSLST</sequence>
<dbReference type="AlphaFoldDB" id="A0AAU8EAM7"/>
<reference evidence="6" key="1">
    <citation type="submission" date="2024-06" db="EMBL/GenBank/DDBJ databases">
        <title>The Caenorhabditis elegans bacterial microbiome influences microsporidia infection through nutrient limitation and inhibiting parasite invasion.</title>
        <authorList>
            <person name="Tamim El Jarkass H."/>
            <person name="Castelblanco S."/>
            <person name="Kaur M."/>
            <person name="Wan Y.C."/>
            <person name="Ellis A.E."/>
            <person name="Sheldon R.D."/>
            <person name="Lien E.C."/>
            <person name="Burton N.O."/>
            <person name="Wright G.D."/>
            <person name="Reinke A.W."/>
        </authorList>
    </citation>
    <scope>NUCLEOTIDE SEQUENCE</scope>
    <source>
        <strain evidence="6">MYb327</strain>
    </source>
</reference>